<dbReference type="Proteomes" id="UP000198582">
    <property type="component" value="Unassembled WGS sequence"/>
</dbReference>
<accession>A0A1H8YNP2</accession>
<dbReference type="RefSeq" id="WP_091628410.1">
    <property type="nucleotide sequence ID" value="NZ_FOEF01000029.1"/>
</dbReference>
<evidence type="ECO:0000313" key="2">
    <source>
        <dbReference type="Proteomes" id="UP000198582"/>
    </source>
</evidence>
<dbReference type="AlphaFoldDB" id="A0A1H8YNP2"/>
<reference evidence="1 2" key="1">
    <citation type="submission" date="2016-10" db="EMBL/GenBank/DDBJ databases">
        <authorList>
            <person name="de Groot N.N."/>
        </authorList>
    </citation>
    <scope>NUCLEOTIDE SEQUENCE [LARGE SCALE GENOMIC DNA]</scope>
    <source>
        <strain evidence="1 2">DSM 44993</strain>
    </source>
</reference>
<protein>
    <submittedName>
        <fullName evidence="1">Uncharacterized protein</fullName>
    </submittedName>
</protein>
<keyword evidence="2" id="KW-1185">Reference proteome</keyword>
<proteinExistence type="predicted"/>
<dbReference type="EMBL" id="FOEF01000029">
    <property type="protein sequence ID" value="SEP53621.1"/>
    <property type="molecule type" value="Genomic_DNA"/>
</dbReference>
<sequence>MTEDEAARRRAYQELYERHRRQQLARISTGGFVYIHDRVDPQAQLARRIGAALVEAGFTLYDRVAENPLGGAMIMPRTDPEGGAYVGWTIPDALSHDSSRPALRAHITRTMNQAVHDVLEAYGFDVGEHRHPMLVTLGPDPERALEEELDEFGEHVADLCNQVRPGGHIPGEWPAADQIAVALVLLQHWHIQEMNRTPRDAARELFDGQEINPMTWIESMRTALGLPTRSLWTADSIAGLPATALRVRVEGLVDFEPTDEELAAVWSDEEFASEARIFGWDDVEVRERLRAHLTTLGSLRAHGRDDWQDKA</sequence>
<organism evidence="1 2">
    <name type="scientific">Amycolatopsis saalfeldensis</name>
    <dbReference type="NCBI Taxonomy" id="394193"/>
    <lineage>
        <taxon>Bacteria</taxon>
        <taxon>Bacillati</taxon>
        <taxon>Actinomycetota</taxon>
        <taxon>Actinomycetes</taxon>
        <taxon>Pseudonocardiales</taxon>
        <taxon>Pseudonocardiaceae</taxon>
        <taxon>Amycolatopsis</taxon>
    </lineage>
</organism>
<evidence type="ECO:0000313" key="1">
    <source>
        <dbReference type="EMBL" id="SEP53621.1"/>
    </source>
</evidence>
<name>A0A1H8YNP2_9PSEU</name>
<gene>
    <name evidence="1" type="ORF">SAMN04489732_12946</name>
</gene>
<dbReference type="OrthoDB" id="3187421at2"/>
<dbReference type="STRING" id="394193.SAMN04489732_12946"/>